<keyword evidence="2" id="KW-1185">Reference proteome</keyword>
<name>A0ABR3MD39_9TELE</name>
<dbReference type="EMBL" id="JAYMGO010000013">
    <property type="protein sequence ID" value="KAL1262815.1"/>
    <property type="molecule type" value="Genomic_DNA"/>
</dbReference>
<accession>A0ABR3MD39</accession>
<evidence type="ECO:0000313" key="2">
    <source>
        <dbReference type="Proteomes" id="UP001558613"/>
    </source>
</evidence>
<dbReference type="Proteomes" id="UP001558613">
    <property type="component" value="Unassembled WGS sequence"/>
</dbReference>
<evidence type="ECO:0000313" key="1">
    <source>
        <dbReference type="EMBL" id="KAL1262815.1"/>
    </source>
</evidence>
<gene>
    <name evidence="1" type="ORF">QQF64_005554</name>
</gene>
<evidence type="ECO:0008006" key="3">
    <source>
        <dbReference type="Google" id="ProtNLM"/>
    </source>
</evidence>
<reference evidence="1 2" key="1">
    <citation type="submission" date="2023-09" db="EMBL/GenBank/DDBJ databases">
        <authorList>
            <person name="Wang M."/>
        </authorList>
    </citation>
    <scope>NUCLEOTIDE SEQUENCE [LARGE SCALE GENOMIC DNA]</scope>
    <source>
        <strain evidence="1">GT-2023</strain>
        <tissue evidence="1">Liver</tissue>
    </source>
</reference>
<sequence>MRPSALLRLFEMAFFGGVHGRSPRLHAGTQPCFSNLWCVYDSPLSRDVCGSFVSLPLFSLASSPAVIHRHPNHQRGICFIITDHMFSEAGVGRRVSRGELNK</sequence>
<comment type="caution">
    <text evidence="1">The sequence shown here is derived from an EMBL/GenBank/DDBJ whole genome shotgun (WGS) entry which is preliminary data.</text>
</comment>
<organism evidence="1 2">
    <name type="scientific">Cirrhinus molitorella</name>
    <name type="common">mud carp</name>
    <dbReference type="NCBI Taxonomy" id="172907"/>
    <lineage>
        <taxon>Eukaryota</taxon>
        <taxon>Metazoa</taxon>
        <taxon>Chordata</taxon>
        <taxon>Craniata</taxon>
        <taxon>Vertebrata</taxon>
        <taxon>Euteleostomi</taxon>
        <taxon>Actinopterygii</taxon>
        <taxon>Neopterygii</taxon>
        <taxon>Teleostei</taxon>
        <taxon>Ostariophysi</taxon>
        <taxon>Cypriniformes</taxon>
        <taxon>Cyprinidae</taxon>
        <taxon>Labeoninae</taxon>
        <taxon>Labeonini</taxon>
        <taxon>Cirrhinus</taxon>
    </lineage>
</organism>
<proteinExistence type="predicted"/>
<protein>
    <recommendedName>
        <fullName evidence="3">Secreted protein</fullName>
    </recommendedName>
</protein>